<keyword evidence="2" id="KW-1185">Reference proteome</keyword>
<name>A0ACC2X0A6_9TREE</name>
<gene>
    <name evidence="1" type="ORF">QFC20_000337</name>
</gene>
<reference evidence="1" key="1">
    <citation type="submission" date="2023-04" db="EMBL/GenBank/DDBJ databases">
        <title>Draft Genome sequencing of Naganishia species isolated from polar environments using Oxford Nanopore Technology.</title>
        <authorList>
            <person name="Leo P."/>
            <person name="Venkateswaran K."/>
        </authorList>
    </citation>
    <scope>NUCLEOTIDE SEQUENCE</scope>
    <source>
        <strain evidence="1">MNA-CCFEE 5262</strain>
    </source>
</reference>
<dbReference type="EMBL" id="JASBWS010000002">
    <property type="protein sequence ID" value="KAJ9117193.1"/>
    <property type="molecule type" value="Genomic_DNA"/>
</dbReference>
<proteinExistence type="predicted"/>
<protein>
    <submittedName>
        <fullName evidence="1">Uncharacterized protein</fullName>
    </submittedName>
</protein>
<organism evidence="1 2">
    <name type="scientific">Naganishia adeliensis</name>
    <dbReference type="NCBI Taxonomy" id="92952"/>
    <lineage>
        <taxon>Eukaryota</taxon>
        <taxon>Fungi</taxon>
        <taxon>Dikarya</taxon>
        <taxon>Basidiomycota</taxon>
        <taxon>Agaricomycotina</taxon>
        <taxon>Tremellomycetes</taxon>
        <taxon>Filobasidiales</taxon>
        <taxon>Filobasidiaceae</taxon>
        <taxon>Naganishia</taxon>
    </lineage>
</organism>
<sequence>MLDLADGARPGKSLLIDFVGLRRTAGTAPAPALVLGLDAFITIYQLITLYIGYLSYPIPDATSRGFPADPLLPPDHLWGANDLNRATVKDVLFENEDDEESQLTSAANNRQRANAQERSSYQDPIASRSTGDMDRIEEDDDIYSEFDDLLQRTDPDGDVLRDTQHRVRTRHPDDPYTVVNIPLLHMLKTILTYPRPSSVSSVEPSASTTTGLSSDPSIPSMDTARRDLPTVPPSTITDLQLQALAQLHPGLLNASARATASPQSEEEVDDGRADYRRMPGDYTRPTT</sequence>
<evidence type="ECO:0000313" key="1">
    <source>
        <dbReference type="EMBL" id="KAJ9117193.1"/>
    </source>
</evidence>
<dbReference type="Proteomes" id="UP001230649">
    <property type="component" value="Unassembled WGS sequence"/>
</dbReference>
<accession>A0ACC2X0A6</accession>
<comment type="caution">
    <text evidence="1">The sequence shown here is derived from an EMBL/GenBank/DDBJ whole genome shotgun (WGS) entry which is preliminary data.</text>
</comment>
<evidence type="ECO:0000313" key="2">
    <source>
        <dbReference type="Proteomes" id="UP001230649"/>
    </source>
</evidence>